<evidence type="ECO:0000313" key="2">
    <source>
        <dbReference type="Proteomes" id="UP000027138"/>
    </source>
</evidence>
<dbReference type="OrthoDB" id="1682119at2759"/>
<dbReference type="PANTHER" id="PTHR34222">
    <property type="entry name" value="GAG_PRE-INTEGRS DOMAIN-CONTAINING PROTEIN"/>
    <property type="match status" value="1"/>
</dbReference>
<dbReference type="InterPro" id="IPR029063">
    <property type="entry name" value="SAM-dependent_MTases_sf"/>
</dbReference>
<sequence>MDEISKLPLPEAFLDFLHENGLDPSIYTVSDKIPRYIRLKPGSEDDREPIGAEINCKLERVGWLPGFYSLPPQIRIANSRAYREGKMYGIDAASGAAVLALNVSGGDHILDLCAAPGSNSVMSNVISVMTKITEDMLNGANFLDWSKTIRVYLRSINRDDHLTCDPPKDDTNQAWLREDARLLLQIRNSIDSELIGLINHCDFVKELMDYLEFLYSAKGNNFHTYGIWKAFSRLEKGDKTLIAYFMEFEQVYEELNVLLPFSTNVKVQQSQREQMAVMSFLAGLSPKFDAARTQVLSSSELPSLHETFTKILRTETPQLVQPIPNSALVSWNEVGCQNSRSGDLAYKKGRSGNRDENYVSRDSGDVICYYCHKPGHNKYSCRKLQHKNQCTQVANIASCNGRVTSSEKNILISADEFAQFSQNKASLKSTTPIGVVADLVKSTTCLVSTSSK</sequence>
<dbReference type="PANTHER" id="PTHR34222:SF95">
    <property type="entry name" value="RRNA 2'-O-METHYLTRANSFERASE FIBRILLARIN-LIKE ISOFORM X1"/>
    <property type="match status" value="1"/>
</dbReference>
<dbReference type="Proteomes" id="UP000027138">
    <property type="component" value="Unassembled WGS sequence"/>
</dbReference>
<protein>
    <recommendedName>
        <fullName evidence="3">CCHC-type domain-containing protein</fullName>
    </recommendedName>
</protein>
<dbReference type="AlphaFoldDB" id="A0A067LQF4"/>
<dbReference type="GO" id="GO:0008270">
    <property type="term" value="F:zinc ion binding"/>
    <property type="evidence" value="ECO:0007669"/>
    <property type="project" value="InterPro"/>
</dbReference>
<dbReference type="SUPFAM" id="SSF57756">
    <property type="entry name" value="Retrovirus zinc finger-like domains"/>
    <property type="match status" value="1"/>
</dbReference>
<evidence type="ECO:0008006" key="3">
    <source>
        <dbReference type="Google" id="ProtNLM"/>
    </source>
</evidence>
<keyword evidence="2" id="KW-1185">Reference proteome</keyword>
<dbReference type="GO" id="GO:0003676">
    <property type="term" value="F:nucleic acid binding"/>
    <property type="evidence" value="ECO:0007669"/>
    <property type="project" value="InterPro"/>
</dbReference>
<dbReference type="Gene3D" id="3.40.50.150">
    <property type="entry name" value="Vaccinia Virus protein VP39"/>
    <property type="match status" value="1"/>
</dbReference>
<organism evidence="1 2">
    <name type="scientific">Jatropha curcas</name>
    <name type="common">Barbados nut</name>
    <dbReference type="NCBI Taxonomy" id="180498"/>
    <lineage>
        <taxon>Eukaryota</taxon>
        <taxon>Viridiplantae</taxon>
        <taxon>Streptophyta</taxon>
        <taxon>Embryophyta</taxon>
        <taxon>Tracheophyta</taxon>
        <taxon>Spermatophyta</taxon>
        <taxon>Magnoliopsida</taxon>
        <taxon>eudicotyledons</taxon>
        <taxon>Gunneridae</taxon>
        <taxon>Pentapetalae</taxon>
        <taxon>rosids</taxon>
        <taxon>fabids</taxon>
        <taxon>Malpighiales</taxon>
        <taxon>Euphorbiaceae</taxon>
        <taxon>Crotonoideae</taxon>
        <taxon>Jatropheae</taxon>
        <taxon>Jatropha</taxon>
    </lineage>
</organism>
<name>A0A067LQF4_JATCU</name>
<dbReference type="InterPro" id="IPR036875">
    <property type="entry name" value="Znf_CCHC_sf"/>
</dbReference>
<dbReference type="EMBL" id="KK914209">
    <property type="protein sequence ID" value="KDP46784.1"/>
    <property type="molecule type" value="Genomic_DNA"/>
</dbReference>
<reference evidence="1 2" key="1">
    <citation type="journal article" date="2014" name="PLoS ONE">
        <title>Global Analysis of Gene Expression Profiles in Physic Nut (Jatropha curcas L.) Seedlings Exposed to Salt Stress.</title>
        <authorList>
            <person name="Zhang L."/>
            <person name="Zhang C."/>
            <person name="Wu P."/>
            <person name="Chen Y."/>
            <person name="Li M."/>
            <person name="Jiang H."/>
            <person name="Wu G."/>
        </authorList>
    </citation>
    <scope>NUCLEOTIDE SEQUENCE [LARGE SCALE GENOMIC DNA]</scope>
    <source>
        <strain evidence="2">cv. GZQX0401</strain>
        <tissue evidence="1">Young leaves</tissue>
    </source>
</reference>
<accession>A0A067LQF4</accession>
<dbReference type="SUPFAM" id="SSF53335">
    <property type="entry name" value="S-adenosyl-L-methionine-dependent methyltransferases"/>
    <property type="match status" value="1"/>
</dbReference>
<proteinExistence type="predicted"/>
<dbReference type="STRING" id="180498.A0A067LQF4"/>
<evidence type="ECO:0000313" key="1">
    <source>
        <dbReference type="EMBL" id="KDP46784.1"/>
    </source>
</evidence>
<gene>
    <name evidence="1" type="ORF">JCGZ_06572</name>
</gene>